<evidence type="ECO:0000313" key="1">
    <source>
        <dbReference type="EMBL" id="KYQ92765.1"/>
    </source>
</evidence>
<dbReference type="AlphaFoldDB" id="A0A151ZFQ5"/>
<gene>
    <name evidence="1" type="ORF">DLAC_05342</name>
</gene>
<comment type="caution">
    <text evidence="1">The sequence shown here is derived from an EMBL/GenBank/DDBJ whole genome shotgun (WGS) entry which is preliminary data.</text>
</comment>
<dbReference type="EMBL" id="LODT01000028">
    <property type="protein sequence ID" value="KYQ92765.1"/>
    <property type="molecule type" value="Genomic_DNA"/>
</dbReference>
<dbReference type="Proteomes" id="UP000076078">
    <property type="component" value="Unassembled WGS sequence"/>
</dbReference>
<accession>A0A151ZFQ5</accession>
<keyword evidence="2" id="KW-1185">Reference proteome</keyword>
<evidence type="ECO:0000313" key="2">
    <source>
        <dbReference type="Proteomes" id="UP000076078"/>
    </source>
</evidence>
<organism evidence="1 2">
    <name type="scientific">Tieghemostelium lacteum</name>
    <name type="common">Slime mold</name>
    <name type="synonym">Dictyostelium lacteum</name>
    <dbReference type="NCBI Taxonomy" id="361077"/>
    <lineage>
        <taxon>Eukaryota</taxon>
        <taxon>Amoebozoa</taxon>
        <taxon>Evosea</taxon>
        <taxon>Eumycetozoa</taxon>
        <taxon>Dictyostelia</taxon>
        <taxon>Dictyosteliales</taxon>
        <taxon>Raperosteliaceae</taxon>
        <taxon>Tieghemostelium</taxon>
    </lineage>
</organism>
<sequence length="109" mass="11958">MLLAEEKRSKLKDNTKGIHTSKVINLSSISLSSSPPKSSISFLSMNRSTPSLSIITTTTTSNYTKDNHLILDSKSNSIYLNRSIDSFTLPSISYSVPSDVDLLPPLRIV</sequence>
<protein>
    <submittedName>
        <fullName evidence="1">Uncharacterized protein</fullName>
    </submittedName>
</protein>
<reference evidence="1 2" key="1">
    <citation type="submission" date="2015-12" db="EMBL/GenBank/DDBJ databases">
        <title>Dictyostelia acquired genes for synthesis and detection of signals that induce cell-type specialization by lateral gene transfer from prokaryotes.</title>
        <authorList>
            <person name="Gloeckner G."/>
            <person name="Schaap P."/>
        </authorList>
    </citation>
    <scope>NUCLEOTIDE SEQUENCE [LARGE SCALE GENOMIC DNA]</scope>
    <source>
        <strain evidence="1 2">TK</strain>
    </source>
</reference>
<dbReference type="InParanoid" id="A0A151ZFQ5"/>
<name>A0A151ZFQ5_TIELA</name>
<proteinExistence type="predicted"/>